<protein>
    <submittedName>
        <fullName evidence="2">Type VI secretion system protein ImpJ</fullName>
    </submittedName>
</protein>
<dbReference type="EMBL" id="QLTK01000007">
    <property type="protein sequence ID" value="RAS33266.1"/>
    <property type="molecule type" value="Genomic_DNA"/>
</dbReference>
<dbReference type="AlphaFoldDB" id="A0A329CE64"/>
<gene>
    <name evidence="2" type="ORF">BX591_107183</name>
</gene>
<dbReference type="NCBIfam" id="TIGR03353">
    <property type="entry name" value="VI_chp_4"/>
    <property type="match status" value="1"/>
</dbReference>
<evidence type="ECO:0000256" key="1">
    <source>
        <dbReference type="SAM" id="MobiDB-lite"/>
    </source>
</evidence>
<dbReference type="InterPro" id="IPR010263">
    <property type="entry name" value="T6SS_TssK"/>
</dbReference>
<dbReference type="PANTHER" id="PTHR35566">
    <property type="entry name" value="BLR3599 PROTEIN"/>
    <property type="match status" value="1"/>
</dbReference>
<dbReference type="Pfam" id="PF05936">
    <property type="entry name" value="T6SS_VasE"/>
    <property type="match status" value="1"/>
</dbReference>
<name>A0A329CE64_9BURK</name>
<organism evidence="2 3">
    <name type="scientific">Paraburkholderia bryophila</name>
    <dbReference type="NCBI Taxonomy" id="420952"/>
    <lineage>
        <taxon>Bacteria</taxon>
        <taxon>Pseudomonadati</taxon>
        <taxon>Pseudomonadota</taxon>
        <taxon>Betaproteobacteria</taxon>
        <taxon>Burkholderiales</taxon>
        <taxon>Burkholderiaceae</taxon>
        <taxon>Paraburkholderia</taxon>
    </lineage>
</organism>
<dbReference type="PANTHER" id="PTHR35566:SF1">
    <property type="entry name" value="TYPE VI SECRETION SYSTEM BASEPLATE COMPONENT TSSK1"/>
    <property type="match status" value="1"/>
</dbReference>
<proteinExistence type="predicted"/>
<dbReference type="Proteomes" id="UP000248918">
    <property type="component" value="Unassembled WGS sequence"/>
</dbReference>
<reference evidence="2 3" key="1">
    <citation type="submission" date="2018-06" db="EMBL/GenBank/DDBJ databases">
        <title>Genomic Encyclopedia of Type Strains, Phase III (KMG-III): the genomes of soil and plant-associated and newly described type strains.</title>
        <authorList>
            <person name="Whitman W."/>
        </authorList>
    </citation>
    <scope>NUCLEOTIDE SEQUENCE [LARGE SCALE GENOMIC DNA]</scope>
    <source>
        <strain evidence="2 3">LMG 23644</strain>
    </source>
</reference>
<evidence type="ECO:0000313" key="3">
    <source>
        <dbReference type="Proteomes" id="UP000248918"/>
    </source>
</evidence>
<feature type="compositionally biased region" description="Low complexity" evidence="1">
    <location>
        <begin position="496"/>
        <end position="519"/>
    </location>
</feature>
<dbReference type="RefSeq" id="WP_167444552.1">
    <property type="nucleotide sequence ID" value="NZ_CADFFP010000008.1"/>
</dbReference>
<feature type="region of interest" description="Disordered" evidence="1">
    <location>
        <begin position="452"/>
        <end position="529"/>
    </location>
</feature>
<sequence length="529" mass="57053">MTQSSSPADLPYGLQWSEGLLLSPQHLQQNDRFWHAQLRYLIERANPDFVGVRHLELDEGLLGKGRVTVRALECVLDDGTPIVLDKTRDHALELDVSGTLTTTGDRAQIALVLPLRGDTAATAGSLNRRYESVPGVAAVDENTGRVPVLVPRLKPVLRLDTGWTPGTNLLAGCPLFQLERTSLGTYRCTDYLPPMASLGAAEFLRDKSLQGRVGALRDSVRMKLREIAQVGEGAFLNAAIGDAFLALAARRLAAILPDLDVLGLGADVAPRALYLSLARAAGEMAALDPLPDPPVLPPYDHFDCQPGFDAALGFIEDHVKAIRPSFERLPFVRHDGGEFSLRLPLDAGDTLLVEVVPSAAQSRADLERWLESCTISQPQLLDPLDSRRMPGASVKSSDTRRKGLNPAGLYYEIRNAAFDLDNVMRNMFAPGETLTIRGGGRHAATHAPGGIVLYREPGGAQASHETRGGREGRHGAHGAHGTHNDMARQSAPLPMQQSTQQSTQRPAQQGQPQPPRASGNGEDAGHAHI</sequence>
<accession>A0A329CE64</accession>
<comment type="caution">
    <text evidence="2">The sequence shown here is derived from an EMBL/GenBank/DDBJ whole genome shotgun (WGS) entry which is preliminary data.</text>
</comment>
<evidence type="ECO:0000313" key="2">
    <source>
        <dbReference type="EMBL" id="RAS33266.1"/>
    </source>
</evidence>
<feature type="compositionally biased region" description="Basic and acidic residues" evidence="1">
    <location>
        <begin position="464"/>
        <end position="474"/>
    </location>
</feature>
<feature type="region of interest" description="Disordered" evidence="1">
    <location>
        <begin position="381"/>
        <end position="401"/>
    </location>
</feature>